<keyword evidence="1" id="KW-0614">Plasmid</keyword>
<dbReference type="RefSeq" id="WP_113765797.1">
    <property type="nucleotide sequence ID" value="NZ_LVYK01000036.1"/>
</dbReference>
<dbReference type="EMBL" id="LVYK01000036">
    <property type="protein sequence ID" value="RAS75503.1"/>
    <property type="molecule type" value="Genomic_DNA"/>
</dbReference>
<name>A0AAX1Q5Y4_9BACI</name>
<proteinExistence type="predicted"/>
<reference evidence="1 2" key="1">
    <citation type="submission" date="2016-03" db="EMBL/GenBank/DDBJ databases">
        <title>Comparison of Bacillus endophyticus and B. anthracis characteristics using whole genome sequence analysis and microbiological techniques.</title>
        <authorList>
            <person name="Lekota K.E."/>
            <person name="Mafofo J."/>
            <person name="Rees J."/>
            <person name="Muchadeyi F.C."/>
            <person name="Madoroba E."/>
            <person name="Van Heerden H."/>
        </authorList>
    </citation>
    <scope>NUCLEOTIDE SEQUENCE [LARGE SCALE GENOMIC DNA]</scope>
    <source>
        <strain evidence="1 2">3631_10C</strain>
        <plasmid evidence="1">pBEH1</plasmid>
    </source>
</reference>
<evidence type="ECO:0000313" key="2">
    <source>
        <dbReference type="Proteomes" id="UP000250174"/>
    </source>
</evidence>
<comment type="caution">
    <text evidence="1">The sequence shown here is derived from an EMBL/GenBank/DDBJ whole genome shotgun (WGS) entry which is preliminary data.</text>
</comment>
<dbReference type="AlphaFoldDB" id="A0AAX1Q5Y4"/>
<accession>A0AAX1Q5Y4</accession>
<protein>
    <recommendedName>
        <fullName evidence="3">CAP domain-containing protein</fullName>
    </recommendedName>
</protein>
<sequence length="271" mass="31342">MLKKIIYVLFAITIVISATPFSLNHSKAATYPNPYKDTFIFNDFPEEYEDYYDIHTTKIDPYPILSSLNYNEVEGLASTKILSILPIPMIYRDFHTNDDFEKYGSRLVDKPYDWKKFAQTFSEEVDEPRGYFEFSETSPFANKPLGPSIEKYIDQRGLSEKVKLLDIDKPSFEVIQYLLDQGESAGPVILGLENYYYNDRLIAYHDYPVVVKGTMQAGDLQNLVVWDSSPSTPGNVILDWKDLDARKVYAIVDADAPWLFDFELMFSEYLK</sequence>
<gene>
    <name evidence="1" type="ORF">A3864_16040</name>
</gene>
<dbReference type="Proteomes" id="UP000250174">
    <property type="component" value="Unassembled WGS sequence"/>
</dbReference>
<geneLocation type="plasmid" evidence="1">
    <name>pBEH1</name>
</geneLocation>
<evidence type="ECO:0000313" key="1">
    <source>
        <dbReference type="EMBL" id="RAS75503.1"/>
    </source>
</evidence>
<organism evidence="1 2">
    <name type="scientific">Priestia endophytica</name>
    <dbReference type="NCBI Taxonomy" id="135735"/>
    <lineage>
        <taxon>Bacteria</taxon>
        <taxon>Bacillati</taxon>
        <taxon>Bacillota</taxon>
        <taxon>Bacilli</taxon>
        <taxon>Bacillales</taxon>
        <taxon>Bacillaceae</taxon>
        <taxon>Priestia</taxon>
    </lineage>
</organism>
<evidence type="ECO:0008006" key="3">
    <source>
        <dbReference type="Google" id="ProtNLM"/>
    </source>
</evidence>